<dbReference type="EMBL" id="CP097218">
    <property type="protein sequence ID" value="UQN28916.1"/>
    <property type="molecule type" value="Genomic_DNA"/>
</dbReference>
<name>A0ABY4N4X6_9MICO</name>
<dbReference type="InterPro" id="IPR035906">
    <property type="entry name" value="MetI-like_sf"/>
</dbReference>
<gene>
    <name evidence="9" type="ORF">M4486_14970</name>
</gene>
<evidence type="ECO:0000256" key="7">
    <source>
        <dbReference type="RuleBase" id="RU363032"/>
    </source>
</evidence>
<protein>
    <submittedName>
        <fullName evidence="9">Carbohydrate ABC transporter permease</fullName>
    </submittedName>
</protein>
<dbReference type="PROSITE" id="PS50928">
    <property type="entry name" value="ABC_TM1"/>
    <property type="match status" value="1"/>
</dbReference>
<evidence type="ECO:0000256" key="1">
    <source>
        <dbReference type="ARBA" id="ARBA00004651"/>
    </source>
</evidence>
<proteinExistence type="inferred from homology"/>
<accession>A0ABY4N4X6</accession>
<evidence type="ECO:0000256" key="4">
    <source>
        <dbReference type="ARBA" id="ARBA00022692"/>
    </source>
</evidence>
<dbReference type="SUPFAM" id="SSF161098">
    <property type="entry name" value="MetI-like"/>
    <property type="match status" value="1"/>
</dbReference>
<feature type="transmembrane region" description="Helical" evidence="7">
    <location>
        <begin position="166"/>
        <end position="186"/>
    </location>
</feature>
<organism evidence="9 10">
    <name type="scientific">Brachybacterium kimchii</name>
    <dbReference type="NCBI Taxonomy" id="2942909"/>
    <lineage>
        <taxon>Bacteria</taxon>
        <taxon>Bacillati</taxon>
        <taxon>Actinomycetota</taxon>
        <taxon>Actinomycetes</taxon>
        <taxon>Micrococcales</taxon>
        <taxon>Dermabacteraceae</taxon>
        <taxon>Brachybacterium</taxon>
    </lineage>
</organism>
<evidence type="ECO:0000256" key="3">
    <source>
        <dbReference type="ARBA" id="ARBA00022475"/>
    </source>
</evidence>
<feature type="domain" description="ABC transmembrane type-1" evidence="8">
    <location>
        <begin position="87"/>
        <end position="288"/>
    </location>
</feature>
<dbReference type="PANTHER" id="PTHR43744">
    <property type="entry name" value="ABC TRANSPORTER PERMEASE PROTEIN MG189-RELATED-RELATED"/>
    <property type="match status" value="1"/>
</dbReference>
<feature type="transmembrane region" description="Helical" evidence="7">
    <location>
        <begin position="220"/>
        <end position="242"/>
    </location>
</feature>
<reference evidence="9" key="1">
    <citation type="submission" date="2022-05" db="EMBL/GenBank/DDBJ databases">
        <title>Genomic analysis of Brachybacterium sp. CBA3104.</title>
        <authorList>
            <person name="Roh S.W."/>
            <person name="Kim Y.B."/>
            <person name="Kim Y."/>
        </authorList>
    </citation>
    <scope>NUCLEOTIDE SEQUENCE</scope>
    <source>
        <strain evidence="9">CBA3104</strain>
    </source>
</reference>
<keyword evidence="6 7" id="KW-0472">Membrane</keyword>
<comment type="subcellular location">
    <subcellularLocation>
        <location evidence="1 7">Cell membrane</location>
        <topology evidence="1 7">Multi-pass membrane protein</topology>
    </subcellularLocation>
</comment>
<keyword evidence="3" id="KW-1003">Cell membrane</keyword>
<keyword evidence="4 7" id="KW-0812">Transmembrane</keyword>
<evidence type="ECO:0000313" key="10">
    <source>
        <dbReference type="Proteomes" id="UP001055868"/>
    </source>
</evidence>
<dbReference type="RefSeq" id="WP_249478081.1">
    <property type="nucleotide sequence ID" value="NZ_CP097218.1"/>
</dbReference>
<dbReference type="Proteomes" id="UP001055868">
    <property type="component" value="Chromosome"/>
</dbReference>
<keyword evidence="5 7" id="KW-1133">Transmembrane helix</keyword>
<dbReference type="Pfam" id="PF00528">
    <property type="entry name" value="BPD_transp_1"/>
    <property type="match status" value="1"/>
</dbReference>
<dbReference type="Gene3D" id="1.10.3720.10">
    <property type="entry name" value="MetI-like"/>
    <property type="match status" value="1"/>
</dbReference>
<keyword evidence="10" id="KW-1185">Reference proteome</keyword>
<evidence type="ECO:0000256" key="2">
    <source>
        <dbReference type="ARBA" id="ARBA00022448"/>
    </source>
</evidence>
<feature type="transmembrane region" description="Helical" evidence="7">
    <location>
        <begin position="267"/>
        <end position="288"/>
    </location>
</feature>
<keyword evidence="2 7" id="KW-0813">Transport</keyword>
<dbReference type="CDD" id="cd06261">
    <property type="entry name" value="TM_PBP2"/>
    <property type="match status" value="1"/>
</dbReference>
<feature type="transmembrane region" description="Helical" evidence="7">
    <location>
        <begin position="125"/>
        <end position="146"/>
    </location>
</feature>
<feature type="transmembrane region" description="Helical" evidence="7">
    <location>
        <begin position="20"/>
        <end position="47"/>
    </location>
</feature>
<comment type="similarity">
    <text evidence="7">Belongs to the binding-protein-dependent transport system permease family.</text>
</comment>
<dbReference type="PANTHER" id="PTHR43744:SF12">
    <property type="entry name" value="ABC TRANSPORTER PERMEASE PROTEIN MG189-RELATED"/>
    <property type="match status" value="1"/>
</dbReference>
<evidence type="ECO:0000313" key="9">
    <source>
        <dbReference type="EMBL" id="UQN28916.1"/>
    </source>
</evidence>
<dbReference type="InterPro" id="IPR000515">
    <property type="entry name" value="MetI-like"/>
</dbReference>
<sequence length="302" mass="32228">MADQNPVPAAPPRPVRSTGIVATAVWTVMKVLVILWCAGNVLLLAWVAMNSFRGGSRIFSRPLELPRSLSLVNYVSAWTTSSLGRGFLNSIVLVAVCTAITVVIAAMAAYALARTRVPSAGPLTSFFAIGLGIPVQVVIVPLWVAMNAVSSFMYATVGWWDERLSLGLLYVATSLPFAVFLLTGFFRSLPEELEEAAALDGASAWTIFLKVMAPLARPGLVTAGMLAAMGLWNETLLALVFVTENTKYTLPQALLGLYGTMQYTSDWGGLFAGIVIVVIPTVLLYALLGKRLVEGMTLGAGK</sequence>
<feature type="transmembrane region" description="Helical" evidence="7">
    <location>
        <begin position="91"/>
        <end position="113"/>
    </location>
</feature>
<evidence type="ECO:0000256" key="5">
    <source>
        <dbReference type="ARBA" id="ARBA00022989"/>
    </source>
</evidence>
<evidence type="ECO:0000259" key="8">
    <source>
        <dbReference type="PROSITE" id="PS50928"/>
    </source>
</evidence>
<evidence type="ECO:0000256" key="6">
    <source>
        <dbReference type="ARBA" id="ARBA00023136"/>
    </source>
</evidence>